<dbReference type="InterPro" id="IPR036322">
    <property type="entry name" value="WD40_repeat_dom_sf"/>
</dbReference>
<dbReference type="PROSITE" id="PS50294">
    <property type="entry name" value="WD_REPEATS_REGION"/>
    <property type="match status" value="3"/>
</dbReference>
<protein>
    <submittedName>
        <fullName evidence="4">Uncharacterized protein</fullName>
    </submittedName>
</protein>
<comment type="caution">
    <text evidence="4">The sequence shown here is derived from an EMBL/GenBank/DDBJ whole genome shotgun (WGS) entry which is preliminary data.</text>
</comment>
<feature type="repeat" description="WD" evidence="3">
    <location>
        <begin position="213"/>
        <end position="246"/>
    </location>
</feature>
<reference evidence="4" key="1">
    <citation type="submission" date="2022-03" db="EMBL/GenBank/DDBJ databases">
        <title>Draft genome sequence of Aduncisulcus paluster, a free-living microaerophilic Fornicata.</title>
        <authorList>
            <person name="Yuyama I."/>
            <person name="Kume K."/>
            <person name="Tamura T."/>
            <person name="Inagaki Y."/>
            <person name="Hashimoto T."/>
        </authorList>
    </citation>
    <scope>NUCLEOTIDE SEQUENCE</scope>
    <source>
        <strain evidence="4">NY0171</strain>
    </source>
</reference>
<feature type="repeat" description="WD" evidence="3">
    <location>
        <begin position="12"/>
        <end position="45"/>
    </location>
</feature>
<sequence length="416" mass="45820">MQDLSYGYQTILDGHRHAVTALKFSPKSNVLASGSLDGAIFLWNIGMPSKSDLYSIKDLKTFSSSPMAALIGHQAGITGLDWSVDGSILYSSSDDGTVKAWSLSKAGFDFYEYQEKFFEDWPSHPTSETEYKKLHQKLTKTISDYKDPALLFTFVPTLASSASSTSGKPKTVNIRQTCVSVCKDPSKHIIVSGGIDGSCRLWDVRTQECYQVCLAHTKAITDISFNPKFHNQFISSSLDGTIRVWDSAGTPQKSLLGPRSRIGVSSIDISPNGKYLLASTFDSVCRLWNIGAGQVSKIFQSRHQCDTYIIKCGFAPNVAQTQWACTGSQNGNMVLYSIKNPKLYYRFNGVHCGKGGQRSCLVWDMKDEVFVCGGFGASSIDIAIMKKGQPVIFMKQSDIVGLAEELKREKEAEDMD</sequence>
<dbReference type="CDD" id="cd00200">
    <property type="entry name" value="WD40"/>
    <property type="match status" value="1"/>
</dbReference>
<keyword evidence="1 3" id="KW-0853">WD repeat</keyword>
<dbReference type="SMART" id="SM00320">
    <property type="entry name" value="WD40"/>
    <property type="match status" value="6"/>
</dbReference>
<dbReference type="InterPro" id="IPR050349">
    <property type="entry name" value="WD_LIS1/nudF_dynein_reg"/>
</dbReference>
<feature type="repeat" description="WD" evidence="3">
    <location>
        <begin position="184"/>
        <end position="212"/>
    </location>
</feature>
<proteinExistence type="predicted"/>
<dbReference type="InterPro" id="IPR015943">
    <property type="entry name" value="WD40/YVTN_repeat-like_dom_sf"/>
</dbReference>
<dbReference type="InterPro" id="IPR001680">
    <property type="entry name" value="WD40_rpt"/>
</dbReference>
<dbReference type="InterPro" id="IPR019775">
    <property type="entry name" value="WD40_repeat_CS"/>
</dbReference>
<dbReference type="InterPro" id="IPR020472">
    <property type="entry name" value="WD40_PAC1"/>
</dbReference>
<dbReference type="Proteomes" id="UP001057375">
    <property type="component" value="Unassembled WGS sequence"/>
</dbReference>
<evidence type="ECO:0000256" key="2">
    <source>
        <dbReference type="ARBA" id="ARBA00022737"/>
    </source>
</evidence>
<evidence type="ECO:0000256" key="1">
    <source>
        <dbReference type="ARBA" id="ARBA00022574"/>
    </source>
</evidence>
<evidence type="ECO:0000256" key="3">
    <source>
        <dbReference type="PROSITE-ProRule" id="PRU00221"/>
    </source>
</evidence>
<keyword evidence="2" id="KW-0677">Repeat</keyword>
<feature type="repeat" description="WD" evidence="3">
    <location>
        <begin position="70"/>
        <end position="104"/>
    </location>
</feature>
<dbReference type="PROSITE" id="PS00678">
    <property type="entry name" value="WD_REPEATS_1"/>
    <property type="match status" value="3"/>
</dbReference>
<dbReference type="PROSITE" id="PS50082">
    <property type="entry name" value="WD_REPEATS_2"/>
    <property type="match status" value="5"/>
</dbReference>
<dbReference type="Gene3D" id="2.130.10.10">
    <property type="entry name" value="YVTN repeat-like/Quinoprotein amine dehydrogenase"/>
    <property type="match status" value="2"/>
</dbReference>
<keyword evidence="5" id="KW-1185">Reference proteome</keyword>
<accession>A0ABQ5K388</accession>
<dbReference type="SUPFAM" id="SSF50978">
    <property type="entry name" value="WD40 repeat-like"/>
    <property type="match status" value="1"/>
</dbReference>
<dbReference type="PRINTS" id="PR00320">
    <property type="entry name" value="GPROTEINBRPT"/>
</dbReference>
<name>A0ABQ5K388_9EUKA</name>
<gene>
    <name evidence="4" type="ORF">ADUPG1_012468</name>
</gene>
<evidence type="ECO:0000313" key="4">
    <source>
        <dbReference type="EMBL" id="GKT23566.1"/>
    </source>
</evidence>
<dbReference type="PANTHER" id="PTHR44129">
    <property type="entry name" value="WD REPEAT-CONTAINING PROTEIN POP1"/>
    <property type="match status" value="1"/>
</dbReference>
<dbReference type="Pfam" id="PF00400">
    <property type="entry name" value="WD40"/>
    <property type="match status" value="5"/>
</dbReference>
<feature type="repeat" description="WD" evidence="3">
    <location>
        <begin position="264"/>
        <end position="298"/>
    </location>
</feature>
<organism evidence="4 5">
    <name type="scientific">Aduncisulcus paluster</name>
    <dbReference type="NCBI Taxonomy" id="2918883"/>
    <lineage>
        <taxon>Eukaryota</taxon>
        <taxon>Metamonada</taxon>
        <taxon>Carpediemonas-like organisms</taxon>
        <taxon>Aduncisulcus</taxon>
    </lineage>
</organism>
<evidence type="ECO:0000313" key="5">
    <source>
        <dbReference type="Proteomes" id="UP001057375"/>
    </source>
</evidence>
<dbReference type="EMBL" id="BQXS01012472">
    <property type="protein sequence ID" value="GKT23566.1"/>
    <property type="molecule type" value="Genomic_DNA"/>
</dbReference>